<dbReference type="Pfam" id="PF03050">
    <property type="entry name" value="DDE_Tnp_IS66"/>
    <property type="match status" value="1"/>
</dbReference>
<organism evidence="2 3">
    <name type="scientific">Vibrio splendidus</name>
    <dbReference type="NCBI Taxonomy" id="29497"/>
    <lineage>
        <taxon>Bacteria</taxon>
        <taxon>Pseudomonadati</taxon>
        <taxon>Pseudomonadota</taxon>
        <taxon>Gammaproteobacteria</taxon>
        <taxon>Vibrionales</taxon>
        <taxon>Vibrionaceae</taxon>
        <taxon>Vibrio</taxon>
    </lineage>
</organism>
<name>A0A2N7CBD6_VIBSP</name>
<dbReference type="AlphaFoldDB" id="A0A2N7CBD6"/>
<dbReference type="EMBL" id="MCSW01000195">
    <property type="protein sequence ID" value="PMF19133.1"/>
    <property type="molecule type" value="Genomic_DNA"/>
</dbReference>
<comment type="caution">
    <text evidence="2">The sequence shown here is derived from an EMBL/GenBank/DDBJ whole genome shotgun (WGS) entry which is preliminary data.</text>
</comment>
<gene>
    <name evidence="2" type="ORF">BCV19_14050</name>
</gene>
<evidence type="ECO:0000313" key="2">
    <source>
        <dbReference type="EMBL" id="PMF19133.1"/>
    </source>
</evidence>
<proteinExistence type="predicted"/>
<protein>
    <recommendedName>
        <fullName evidence="1">Transposase IS66 central domain-containing protein</fullName>
    </recommendedName>
</protein>
<reference evidence="3" key="1">
    <citation type="submission" date="2016-07" db="EMBL/GenBank/DDBJ databases">
        <title>Nontailed viruses are major unrecognized killers of bacteria in the ocean.</title>
        <authorList>
            <person name="Kauffman K."/>
            <person name="Hussain F."/>
            <person name="Yang J."/>
            <person name="Arevalo P."/>
            <person name="Brown J."/>
            <person name="Cutler M."/>
            <person name="Kelly L."/>
            <person name="Polz M.F."/>
        </authorList>
    </citation>
    <scope>NUCLEOTIDE SEQUENCE [LARGE SCALE GENOMIC DNA]</scope>
    <source>
        <strain evidence="3">10N.286.54.F3</strain>
    </source>
</reference>
<evidence type="ECO:0000313" key="3">
    <source>
        <dbReference type="Proteomes" id="UP000235405"/>
    </source>
</evidence>
<dbReference type="InterPro" id="IPR004291">
    <property type="entry name" value="Transposase_IS66_central"/>
</dbReference>
<dbReference type="Proteomes" id="UP000235405">
    <property type="component" value="Unassembled WGS sequence"/>
</dbReference>
<feature type="domain" description="Transposase IS66 central" evidence="1">
    <location>
        <begin position="2"/>
        <end position="56"/>
    </location>
</feature>
<accession>A0A2N7CBD6</accession>
<evidence type="ECO:0000259" key="1">
    <source>
        <dbReference type="Pfam" id="PF03050"/>
    </source>
</evidence>
<sequence length="68" mass="7470">MGCLARARRKFMDAKKLQGKGKSGKVNKVLAKIQKLCGIESSLKGISAKQRKSNRKCIKELAKAEPDP</sequence>